<comment type="cofactor">
    <cofactor evidence="1">
        <name>pyridoxal 5'-phosphate</name>
        <dbReference type="ChEBI" id="CHEBI:597326"/>
    </cofactor>
</comment>
<dbReference type="InterPro" id="IPR015424">
    <property type="entry name" value="PyrdxlP-dep_Trfase"/>
</dbReference>
<dbReference type="Pfam" id="PF00155">
    <property type="entry name" value="Aminotran_1_2"/>
    <property type="match status" value="1"/>
</dbReference>
<dbReference type="EC" id="4.4.1.13" evidence="2"/>
<accession>A0A078MI52</accession>
<evidence type="ECO:0000256" key="4">
    <source>
        <dbReference type="ARBA" id="ARBA00023239"/>
    </source>
</evidence>
<feature type="domain" description="Aminotransferase class I/classII large" evidence="6">
    <location>
        <begin position="41"/>
        <end position="381"/>
    </location>
</feature>
<dbReference type="Gene3D" id="3.90.1150.10">
    <property type="entry name" value="Aspartate Aminotransferase, domain 1"/>
    <property type="match status" value="1"/>
</dbReference>
<dbReference type="PATRIC" id="fig|1461583.4.peg.2634"/>
<dbReference type="InterPro" id="IPR027619">
    <property type="entry name" value="C-S_lyase_PatB-like"/>
</dbReference>
<dbReference type="InterPro" id="IPR051798">
    <property type="entry name" value="Class-II_PLP-Dep_Aminotrans"/>
</dbReference>
<dbReference type="InterPro" id="IPR004839">
    <property type="entry name" value="Aminotransferase_I/II_large"/>
</dbReference>
<dbReference type="AlphaFoldDB" id="A0A078MI52"/>
<evidence type="ECO:0000259" key="6">
    <source>
        <dbReference type="Pfam" id="PF00155"/>
    </source>
</evidence>
<evidence type="ECO:0000256" key="1">
    <source>
        <dbReference type="ARBA" id="ARBA00001933"/>
    </source>
</evidence>
<dbReference type="InterPro" id="IPR015422">
    <property type="entry name" value="PyrdxlP-dep_Trfase_small"/>
</dbReference>
<dbReference type="SUPFAM" id="SSF53383">
    <property type="entry name" value="PLP-dependent transferases"/>
    <property type="match status" value="1"/>
</dbReference>
<dbReference type="InterPro" id="IPR015421">
    <property type="entry name" value="PyrdxlP-dep_Trfase_major"/>
</dbReference>
<keyword evidence="4 7" id="KW-0456">Lyase</keyword>
<organism evidence="7">
    <name type="scientific">Metalysinibacillus saudimassiliensis</name>
    <dbReference type="NCBI Taxonomy" id="1461583"/>
    <lineage>
        <taxon>Bacteria</taxon>
        <taxon>Bacillati</taxon>
        <taxon>Bacillota</taxon>
        <taxon>Bacilli</taxon>
        <taxon>Bacillales</taxon>
        <taxon>Caryophanaceae</taxon>
        <taxon>Metalysinibacillus</taxon>
    </lineage>
</organism>
<evidence type="ECO:0000256" key="2">
    <source>
        <dbReference type="ARBA" id="ARBA00012224"/>
    </source>
</evidence>
<name>A0A078MI52_9BACL</name>
<dbReference type="GO" id="GO:0047804">
    <property type="term" value="F:cysteine-S-conjugate beta-lyase activity"/>
    <property type="evidence" value="ECO:0007669"/>
    <property type="project" value="UniProtKB-EC"/>
</dbReference>
<dbReference type="PANTHER" id="PTHR43525:SF1">
    <property type="entry name" value="PROTEIN MALY"/>
    <property type="match status" value="1"/>
</dbReference>
<dbReference type="Gene3D" id="3.40.640.10">
    <property type="entry name" value="Type I PLP-dependent aspartate aminotransferase-like (Major domain)"/>
    <property type="match status" value="1"/>
</dbReference>
<gene>
    <name evidence="7" type="primary">patB</name>
    <name evidence="7" type="ORF">BN1050_02749</name>
</gene>
<dbReference type="EMBL" id="LN483081">
    <property type="protein sequence ID" value="CEA05985.1"/>
    <property type="molecule type" value="Genomic_DNA"/>
</dbReference>
<evidence type="ECO:0000313" key="7">
    <source>
        <dbReference type="EMBL" id="CEA05985.1"/>
    </source>
</evidence>
<reference evidence="7" key="1">
    <citation type="submission" date="2014-07" db="EMBL/GenBank/DDBJ databases">
        <authorList>
            <person name="Urmite Genomes Urmite Genomes"/>
        </authorList>
    </citation>
    <scope>NUCLEOTIDE SEQUENCE</scope>
    <source>
        <strain evidence="7">13S34_air</strain>
    </source>
</reference>
<comment type="similarity">
    <text evidence="5">Belongs to the class-II pyridoxal-phosphate-dependent aminotransferase family. MalY/PatB cystathionine beta-lyase subfamily.</text>
</comment>
<dbReference type="CDD" id="cd00609">
    <property type="entry name" value="AAT_like"/>
    <property type="match status" value="1"/>
</dbReference>
<sequence length="386" mass="43250">MQNFDVSIERRGTHAMKWDGFAPIYNLENTDGILPMWVADMDLATPDCVIDAITNRLKHPVFGYTGVNDATYRAVQQWLQSHHNFMVAQEEILFRHGVIPALANAIAALTDEGDTVLISTPVYHPFYFIPTNLNRKLATCPLHEQDGVYTFDFATFEEALKTADAYILCNPHNPGGMVWSKEDLTEIVRLCQKHNVLILSDEIHADLVFEGHSHIPIATIEGAEDVVTFMAPTKTFNLASIQSAFMIVKNAEQREKIATYYAATGQGSINVLAIEATRAAFEQGEAWRKELLSYIEGNMDIVCAALNELEGIQAHKPQGTYLLWIDYRQTGLSEEVMMARLLQDAKLALEPGTKYGEEGRGFLRMNLACSRDTAQEAIKRFTKIMA</sequence>
<dbReference type="NCBIfam" id="TIGR04350">
    <property type="entry name" value="C_S_lyase_PatB"/>
    <property type="match status" value="1"/>
</dbReference>
<evidence type="ECO:0000256" key="5">
    <source>
        <dbReference type="ARBA" id="ARBA00037974"/>
    </source>
</evidence>
<proteinExistence type="inferred from homology"/>
<dbReference type="HOGENOM" id="CLU_017584_15_0_9"/>
<dbReference type="PANTHER" id="PTHR43525">
    <property type="entry name" value="PROTEIN MALY"/>
    <property type="match status" value="1"/>
</dbReference>
<evidence type="ECO:0000256" key="3">
    <source>
        <dbReference type="ARBA" id="ARBA00022898"/>
    </source>
</evidence>
<dbReference type="GO" id="GO:0030170">
    <property type="term" value="F:pyridoxal phosphate binding"/>
    <property type="evidence" value="ECO:0007669"/>
    <property type="project" value="InterPro"/>
</dbReference>
<protein>
    <recommendedName>
        <fullName evidence="2">cysteine-S-conjugate beta-lyase</fullName>
        <ecNumber evidence="2">4.4.1.13</ecNumber>
    </recommendedName>
</protein>
<keyword evidence="3" id="KW-0663">Pyridoxal phosphate</keyword>